<sequence length="274" mass="30463">MTLIPRFVNPAANGHLSKLGNGVVPADGEMPLLLGESPSPDRYGDDEPVTRSRKTDPELGQRVAAFLLAKGVATPQVATGLDENQKRTLIARNFAEIMVALGLDLGDDSLADTPRRVAQMYVDEIFYGLDWRHFPKCTTVENKMGYSSMVMERNINVQSNCEHHFVIIDGRAHVAYIPKQKVLGLSKINRIVEYFAKRPQIQERLTEQIFYALSYILETEDIAVVIQAKHYCVKSRGVADVNSDTVTSKLGGLFLHSTATRSEFMRVVNSVIAP</sequence>
<dbReference type="Proteomes" id="UP000180235">
    <property type="component" value="Chromosome"/>
</dbReference>
<dbReference type="PANTHER" id="PTHR11109">
    <property type="entry name" value="GTP CYCLOHYDROLASE I"/>
    <property type="match status" value="1"/>
</dbReference>
<dbReference type="InterPro" id="IPR018234">
    <property type="entry name" value="GTP_CycHdrlase_I_CS"/>
</dbReference>
<keyword evidence="4 5" id="KW-0378">Hydrolase</keyword>
<dbReference type="GO" id="GO:0005737">
    <property type="term" value="C:cytoplasm"/>
    <property type="evidence" value="ECO:0007669"/>
    <property type="project" value="TreeGrafter"/>
</dbReference>
<comment type="subunit">
    <text evidence="5">Homopolymer.</text>
</comment>
<dbReference type="NCBIfam" id="NF006824">
    <property type="entry name" value="PRK09347.1-1"/>
    <property type="match status" value="1"/>
</dbReference>
<reference evidence="8 9" key="1">
    <citation type="submission" date="2016-10" db="EMBL/GenBank/DDBJ databases">
        <title>Description of Gloeomargarita lithophora gen. nov., sp. nov., a thylakoid-bearing basal-branching cyanobacterium with intracellular carbonates, and proposal for Gloeomargaritales ord. nov.</title>
        <authorList>
            <person name="Moreira D."/>
            <person name="Tavera R."/>
            <person name="Benzerara K."/>
            <person name="Skouri-Panet F."/>
            <person name="Couradeau E."/>
            <person name="Gerard E."/>
            <person name="Loussert C."/>
            <person name="Novelo E."/>
            <person name="Zivanovic Y."/>
            <person name="Lopez-Garcia P."/>
        </authorList>
    </citation>
    <scope>NUCLEOTIDE SEQUENCE [LARGE SCALE GENOMIC DNA]</scope>
    <source>
        <strain evidence="8 9">D10</strain>
    </source>
</reference>
<dbReference type="EMBL" id="CP017675">
    <property type="protein sequence ID" value="APB34742.1"/>
    <property type="molecule type" value="Genomic_DNA"/>
</dbReference>
<evidence type="ECO:0000256" key="4">
    <source>
        <dbReference type="ARBA" id="ARBA00022801"/>
    </source>
</evidence>
<dbReference type="InterPro" id="IPR043134">
    <property type="entry name" value="GTP-CH-I_N"/>
</dbReference>
<gene>
    <name evidence="5 8" type="primary">folE</name>
    <name evidence="8" type="ORF">GlitD10_2408</name>
</gene>
<proteinExistence type="inferred from homology"/>
<accession>A0A1J0AFM3</accession>
<evidence type="ECO:0000313" key="9">
    <source>
        <dbReference type="Proteomes" id="UP000180235"/>
    </source>
</evidence>
<keyword evidence="3 5" id="KW-0554">One-carbon metabolism</keyword>
<comment type="pathway">
    <text evidence="2 5">Cofactor biosynthesis; 7,8-dihydroneopterin triphosphate biosynthesis; 7,8-dihydroneopterin triphosphate from GTP: step 1/1.</text>
</comment>
<dbReference type="GO" id="GO:0006729">
    <property type="term" value="P:tetrahydrobiopterin biosynthetic process"/>
    <property type="evidence" value="ECO:0007669"/>
    <property type="project" value="TreeGrafter"/>
</dbReference>
<dbReference type="UniPathway" id="UPA00848">
    <property type="reaction ID" value="UER00151"/>
</dbReference>
<comment type="similarity">
    <text evidence="5">Belongs to the GTP cyclohydrolase I family.</text>
</comment>
<dbReference type="GO" id="GO:0005525">
    <property type="term" value="F:GTP binding"/>
    <property type="evidence" value="ECO:0007669"/>
    <property type="project" value="UniProtKB-KW"/>
</dbReference>
<feature type="domain" description="GTP cyclohydrolase I" evidence="7">
    <location>
        <begin position="91"/>
        <end position="268"/>
    </location>
</feature>
<evidence type="ECO:0000256" key="3">
    <source>
        <dbReference type="ARBA" id="ARBA00022563"/>
    </source>
</evidence>
<evidence type="ECO:0000256" key="1">
    <source>
        <dbReference type="ARBA" id="ARBA00001052"/>
    </source>
</evidence>
<evidence type="ECO:0000313" key="8">
    <source>
        <dbReference type="EMBL" id="APB34742.1"/>
    </source>
</evidence>
<comment type="catalytic activity">
    <reaction evidence="1 5">
        <text>GTP + H2O = 7,8-dihydroneopterin 3'-triphosphate + formate + H(+)</text>
        <dbReference type="Rhea" id="RHEA:17473"/>
        <dbReference type="ChEBI" id="CHEBI:15377"/>
        <dbReference type="ChEBI" id="CHEBI:15378"/>
        <dbReference type="ChEBI" id="CHEBI:15740"/>
        <dbReference type="ChEBI" id="CHEBI:37565"/>
        <dbReference type="ChEBI" id="CHEBI:58462"/>
        <dbReference type="EC" id="3.5.4.16"/>
    </reaction>
</comment>
<dbReference type="NCBIfam" id="NF006826">
    <property type="entry name" value="PRK09347.1-3"/>
    <property type="match status" value="1"/>
</dbReference>
<name>A0A1J0AFM3_9CYAN</name>
<dbReference type="GO" id="GO:0006730">
    <property type="term" value="P:one-carbon metabolic process"/>
    <property type="evidence" value="ECO:0007669"/>
    <property type="project" value="UniProtKB-UniRule"/>
</dbReference>
<dbReference type="SUPFAM" id="SSF55620">
    <property type="entry name" value="Tetrahydrobiopterin biosynthesis enzymes-like"/>
    <property type="match status" value="1"/>
</dbReference>
<evidence type="ECO:0000256" key="5">
    <source>
        <dbReference type="HAMAP-Rule" id="MF_00223"/>
    </source>
</evidence>
<keyword evidence="5" id="KW-0862">Zinc</keyword>
<feature type="compositionally biased region" description="Basic and acidic residues" evidence="6">
    <location>
        <begin position="42"/>
        <end position="56"/>
    </location>
</feature>
<dbReference type="InterPro" id="IPR020602">
    <property type="entry name" value="GTP_CycHdrlase_I_dom"/>
</dbReference>
<dbReference type="RefSeq" id="WP_216634645.1">
    <property type="nucleotide sequence ID" value="NZ_CP017675.1"/>
</dbReference>
<evidence type="ECO:0000259" key="7">
    <source>
        <dbReference type="Pfam" id="PF01227"/>
    </source>
</evidence>
<dbReference type="GO" id="GO:0003934">
    <property type="term" value="F:GTP cyclohydrolase I activity"/>
    <property type="evidence" value="ECO:0007669"/>
    <property type="project" value="UniProtKB-UniRule"/>
</dbReference>
<dbReference type="PROSITE" id="PS00860">
    <property type="entry name" value="GTP_CYCLOHYDROL_1_2"/>
    <property type="match status" value="1"/>
</dbReference>
<feature type="binding site" evidence="5">
    <location>
        <position position="232"/>
    </location>
    <ligand>
        <name>Zn(2+)</name>
        <dbReference type="ChEBI" id="CHEBI:29105"/>
    </ligand>
</feature>
<dbReference type="PANTHER" id="PTHR11109:SF7">
    <property type="entry name" value="GTP CYCLOHYDROLASE 1"/>
    <property type="match status" value="1"/>
</dbReference>
<dbReference type="PROSITE" id="PS00859">
    <property type="entry name" value="GTP_CYCLOHYDROL_1_1"/>
    <property type="match status" value="1"/>
</dbReference>
<dbReference type="Gene3D" id="3.30.1130.10">
    <property type="match status" value="1"/>
</dbReference>
<dbReference type="KEGG" id="glt:GlitD10_2408"/>
<dbReference type="HAMAP" id="MF_00223">
    <property type="entry name" value="FolE"/>
    <property type="match status" value="1"/>
</dbReference>
<dbReference type="GO" id="GO:0008270">
    <property type="term" value="F:zinc ion binding"/>
    <property type="evidence" value="ECO:0007669"/>
    <property type="project" value="UniProtKB-UniRule"/>
</dbReference>
<dbReference type="NCBIfam" id="TIGR00063">
    <property type="entry name" value="folE"/>
    <property type="match status" value="1"/>
</dbReference>
<keyword evidence="5" id="KW-0547">Nucleotide-binding</keyword>
<evidence type="ECO:0000256" key="2">
    <source>
        <dbReference type="ARBA" id="ARBA00005080"/>
    </source>
</evidence>
<keyword evidence="5" id="KW-0342">GTP-binding</keyword>
<feature type="region of interest" description="Disordered" evidence="6">
    <location>
        <begin position="27"/>
        <end position="56"/>
    </location>
</feature>
<organism evidence="8 9">
    <name type="scientific">Gloeomargarita lithophora Alchichica-D10</name>
    <dbReference type="NCBI Taxonomy" id="1188229"/>
    <lineage>
        <taxon>Bacteria</taxon>
        <taxon>Bacillati</taxon>
        <taxon>Cyanobacteriota</taxon>
        <taxon>Cyanophyceae</taxon>
        <taxon>Gloeomargaritales</taxon>
        <taxon>Gloeomargaritaceae</taxon>
        <taxon>Gloeomargarita</taxon>
    </lineage>
</organism>
<dbReference type="STRING" id="1188229.GlitD10_2408"/>
<dbReference type="Gene3D" id="1.10.286.10">
    <property type="match status" value="1"/>
</dbReference>
<feature type="binding site" evidence="5">
    <location>
        <position position="161"/>
    </location>
    <ligand>
        <name>Zn(2+)</name>
        <dbReference type="ChEBI" id="CHEBI:29105"/>
    </ligand>
</feature>
<dbReference type="GO" id="GO:0046654">
    <property type="term" value="P:tetrahydrofolate biosynthetic process"/>
    <property type="evidence" value="ECO:0007669"/>
    <property type="project" value="UniProtKB-UniRule"/>
</dbReference>
<evidence type="ECO:0000256" key="6">
    <source>
        <dbReference type="SAM" id="MobiDB-lite"/>
    </source>
</evidence>
<dbReference type="InterPro" id="IPR043133">
    <property type="entry name" value="GTP-CH-I_C/QueF"/>
</dbReference>
<dbReference type="Pfam" id="PF01227">
    <property type="entry name" value="GTP_cyclohydroI"/>
    <property type="match status" value="1"/>
</dbReference>
<keyword evidence="5" id="KW-0479">Metal-binding</keyword>
<dbReference type="EC" id="3.5.4.16" evidence="5"/>
<dbReference type="FunFam" id="3.30.1130.10:FF:000001">
    <property type="entry name" value="GTP cyclohydrolase 1"/>
    <property type="match status" value="1"/>
</dbReference>
<feature type="binding site" evidence="5">
    <location>
        <position position="164"/>
    </location>
    <ligand>
        <name>Zn(2+)</name>
        <dbReference type="ChEBI" id="CHEBI:29105"/>
    </ligand>
</feature>
<keyword evidence="9" id="KW-1185">Reference proteome</keyword>
<dbReference type="AlphaFoldDB" id="A0A1J0AFM3"/>
<protein>
    <recommendedName>
        <fullName evidence="5">GTP cyclohydrolase 1</fullName>
        <ecNumber evidence="5">3.5.4.16</ecNumber>
    </recommendedName>
    <alternativeName>
        <fullName evidence="5">GTP cyclohydrolase I</fullName>
        <shortName evidence="5">GTP-CH-I</shortName>
    </alternativeName>
</protein>
<dbReference type="InterPro" id="IPR001474">
    <property type="entry name" value="GTP_CycHdrlase_I"/>
</dbReference>